<reference evidence="7 8" key="1">
    <citation type="journal article" date="2018" name="Science">
        <title>The opium poppy genome and morphinan production.</title>
        <authorList>
            <person name="Guo L."/>
            <person name="Winzer T."/>
            <person name="Yang X."/>
            <person name="Li Y."/>
            <person name="Ning Z."/>
            <person name="He Z."/>
            <person name="Teodor R."/>
            <person name="Lu Y."/>
            <person name="Bowser T.A."/>
            <person name="Graham I.A."/>
            <person name="Ye K."/>
        </authorList>
    </citation>
    <scope>NUCLEOTIDE SEQUENCE [LARGE SCALE GENOMIC DNA]</scope>
    <source>
        <strain evidence="8">cv. HN1</strain>
        <tissue evidence="7">Leaves</tissue>
    </source>
</reference>
<evidence type="ECO:0000256" key="3">
    <source>
        <dbReference type="ARBA" id="ARBA00023235"/>
    </source>
</evidence>
<dbReference type="InterPro" id="IPR032696">
    <property type="entry name" value="SQ_cyclase_C"/>
</dbReference>
<dbReference type="AlphaFoldDB" id="A0A4Y7JH02"/>
<dbReference type="GO" id="GO:0016104">
    <property type="term" value="P:triterpenoid biosynthetic process"/>
    <property type="evidence" value="ECO:0007669"/>
    <property type="project" value="InterPro"/>
</dbReference>
<evidence type="ECO:0000259" key="5">
    <source>
        <dbReference type="Pfam" id="PF13243"/>
    </source>
</evidence>
<keyword evidence="2" id="KW-0677">Repeat</keyword>
<sequence length="749" mass="85287">MQHEYMQIPKPVLVNNCLEMWKLKVACNEGPYSEWLFTTNNYAGRQTWEFDPDAGTPEERAEVEKARKEYFDNRYRVKACGDLLKENKGKFDLNIPPVKISDEEEVTYEAATTTLKRAVRFYSTIQTQDGHWAGEMGGPMFFTPPLVFTLYITKTLNTILTSQEHIRESLRYMYCHQNADGGFGFHVEGHSTMFGTVLNYICMRMLGEGPDGGQDNACQRAREWILDHGGATLIPSWGKLWLSILGLYDWSGCNPLPPEFWLLPSSLPVHPGKMWVYCRSVYMPMSYFYGKKYVAPITDLILSLREEIFVQRFNDINWSSTRHICAKEDLFYSHNLVQNLIWDSLHSITEPLLKLWPFSKIRDRSIRALFMLATWVEDPDSAAFKKHLARVPGYLWVAEDGLRMQSIGSQTWDTNFSLQALLASGDDIIDEISSTTLRKGHDYLKAAQVRNNPPGDFRKMFSYICKGAWTFSDGDHGLQVSDASAESLLCCLMFAQMPPEIVGEKMADERMYDTIGFILSMQCPDGGVTVWEPGTASKWLENAFEDIVIEHAYVEVAASVLPGLVLFMNLHPEYRKQDIEKFITKARIYIENEQKPDGSWYGCWGICYTFATYYALKGLAAAGQNYNNSLTVRKGCRFLLSTQKPSGGWGESYLSCPRKVYVPLEGDETTLMQTSWALMGLIHGGQEENDPVPLQRAAKLLINGQLENGDFPTEKLGGVFMKNCVVNYCSYKSAFPIMALAEYRRKILK</sequence>
<organism evidence="7 8">
    <name type="scientific">Papaver somniferum</name>
    <name type="common">Opium poppy</name>
    <dbReference type="NCBI Taxonomy" id="3469"/>
    <lineage>
        <taxon>Eukaryota</taxon>
        <taxon>Viridiplantae</taxon>
        <taxon>Streptophyta</taxon>
        <taxon>Embryophyta</taxon>
        <taxon>Tracheophyta</taxon>
        <taxon>Spermatophyta</taxon>
        <taxon>Magnoliopsida</taxon>
        <taxon>Ranunculales</taxon>
        <taxon>Papaveraceae</taxon>
        <taxon>Papaveroideae</taxon>
        <taxon>Papaver</taxon>
    </lineage>
</organism>
<gene>
    <name evidence="7" type="ORF">C5167_021795</name>
</gene>
<evidence type="ECO:0000313" key="8">
    <source>
        <dbReference type="Proteomes" id="UP000316621"/>
    </source>
</evidence>
<evidence type="ECO:0000256" key="1">
    <source>
        <dbReference type="ARBA" id="ARBA00009755"/>
    </source>
</evidence>
<dbReference type="InterPro" id="IPR018333">
    <property type="entry name" value="Squalene_cyclase"/>
</dbReference>
<dbReference type="Proteomes" id="UP000316621">
    <property type="component" value="Chromosome 5"/>
</dbReference>
<dbReference type="CDD" id="cd02892">
    <property type="entry name" value="SQCY_1"/>
    <property type="match status" value="1"/>
</dbReference>
<dbReference type="InterPro" id="IPR008930">
    <property type="entry name" value="Terpenoid_cyclase/PrenylTrfase"/>
</dbReference>
<dbReference type="FunFam" id="1.50.10.20:FF:000011">
    <property type="entry name" value="Terpene cyclase/mutase family member"/>
    <property type="match status" value="1"/>
</dbReference>
<dbReference type="EC" id="5.4.99.-" evidence="4"/>
<dbReference type="Gramene" id="RZC60037">
    <property type="protein sequence ID" value="RZC60037"/>
    <property type="gene ID" value="C5167_021795"/>
</dbReference>
<dbReference type="PANTHER" id="PTHR11764">
    <property type="entry name" value="TERPENE CYCLASE/MUTASE FAMILY MEMBER"/>
    <property type="match status" value="1"/>
</dbReference>
<dbReference type="Gene3D" id="1.50.10.20">
    <property type="match status" value="2"/>
</dbReference>
<evidence type="ECO:0000313" key="7">
    <source>
        <dbReference type="EMBL" id="RZC60037.1"/>
    </source>
</evidence>
<comment type="similarity">
    <text evidence="1 4">Belongs to the terpene cyclase/mutase family.</text>
</comment>
<evidence type="ECO:0000259" key="6">
    <source>
        <dbReference type="Pfam" id="PF13249"/>
    </source>
</evidence>
<keyword evidence="8" id="KW-1185">Reference proteome</keyword>
<feature type="domain" description="Squalene cyclase N-terminal" evidence="6">
    <location>
        <begin position="116"/>
        <end position="321"/>
    </location>
</feature>
<dbReference type="Pfam" id="PF13249">
    <property type="entry name" value="SQHop_cyclase_N"/>
    <property type="match status" value="1"/>
</dbReference>
<evidence type="ECO:0000256" key="4">
    <source>
        <dbReference type="RuleBase" id="RU362003"/>
    </source>
</evidence>
<dbReference type="FunFam" id="1.50.10.20:FF:000002">
    <property type="entry name" value="Terpene cyclase/mutase family member"/>
    <property type="match status" value="1"/>
</dbReference>
<dbReference type="SUPFAM" id="SSF48239">
    <property type="entry name" value="Terpenoid cyclases/Protein prenyltransferases"/>
    <property type="match status" value="2"/>
</dbReference>
<evidence type="ECO:0000256" key="2">
    <source>
        <dbReference type="ARBA" id="ARBA00022737"/>
    </source>
</evidence>
<feature type="domain" description="Squalene cyclase C-terminal" evidence="5">
    <location>
        <begin position="409"/>
        <end position="745"/>
    </location>
</feature>
<accession>A0A4Y7JH02</accession>
<dbReference type="GO" id="GO:0005811">
    <property type="term" value="C:lipid droplet"/>
    <property type="evidence" value="ECO:0007669"/>
    <property type="project" value="InterPro"/>
</dbReference>
<dbReference type="NCBIfam" id="TIGR01787">
    <property type="entry name" value="squalene_cyclas"/>
    <property type="match status" value="1"/>
</dbReference>
<dbReference type="EMBL" id="CM010719">
    <property type="protein sequence ID" value="RZC60037.1"/>
    <property type="molecule type" value="Genomic_DNA"/>
</dbReference>
<dbReference type="Pfam" id="PF13243">
    <property type="entry name" value="SQHop_cyclase_C"/>
    <property type="match status" value="1"/>
</dbReference>
<dbReference type="PANTHER" id="PTHR11764:SF58">
    <property type="entry name" value="BETA-AMYRIN SYNTHASE-RELATED"/>
    <property type="match status" value="1"/>
</dbReference>
<name>A0A4Y7JH02_PAPSO</name>
<protein>
    <recommendedName>
        <fullName evidence="4">Terpene cyclase/mutase family member</fullName>
        <ecNumber evidence="4">5.4.99.-</ecNumber>
    </recommendedName>
</protein>
<dbReference type="InterPro" id="IPR032697">
    <property type="entry name" value="SQ_cyclase_N"/>
</dbReference>
<proteinExistence type="inferred from homology"/>
<dbReference type="OMA" id="STRHICA"/>
<dbReference type="SFLD" id="SFLDG01016">
    <property type="entry name" value="Prenyltransferase_Like_2"/>
    <property type="match status" value="1"/>
</dbReference>
<dbReference type="STRING" id="3469.A0A4Y7JH02"/>
<keyword evidence="3 4" id="KW-0413">Isomerase</keyword>
<dbReference type="GO" id="GO:0031559">
    <property type="term" value="F:oxidosqualene cyclase activity"/>
    <property type="evidence" value="ECO:0007669"/>
    <property type="project" value="UniProtKB-ARBA"/>
</dbReference>